<dbReference type="PANTHER" id="PTHR11365">
    <property type="entry name" value="5-OXOPROLINASE RELATED"/>
    <property type="match status" value="1"/>
</dbReference>
<dbReference type="KEGG" id="dov:DSCO28_56550"/>
<dbReference type="Proteomes" id="UP000425960">
    <property type="component" value="Chromosome"/>
</dbReference>
<dbReference type="RefSeq" id="WP_155312685.1">
    <property type="nucleotide sequence ID" value="NZ_AP021876.1"/>
</dbReference>
<protein>
    <submittedName>
        <fullName evidence="2">N-methylhydantoinase B</fullName>
    </submittedName>
</protein>
<dbReference type="GO" id="GO:0017168">
    <property type="term" value="F:5-oxoprolinase (ATP-hydrolyzing) activity"/>
    <property type="evidence" value="ECO:0007669"/>
    <property type="project" value="TreeGrafter"/>
</dbReference>
<dbReference type="PANTHER" id="PTHR11365:SF23">
    <property type="entry name" value="HYPOTHETICAL 5-OXOPROLINASE (EUROFUNG)-RELATED"/>
    <property type="match status" value="1"/>
</dbReference>
<sequence length="573" mass="62480">MPFKSDPITMQVIRYGLEAVADDMGYNLMRMGRTTIVKEIMDINCGVLDADGGILAQAHLCPLMMFSLPTSAAQMIERLDRIEEGDVIISNDPYLGGQHLLDVQFFSPVIVDGERVGFVANIAHQLDMGGAVPGGVAGGLTEIYQEGLRIPFVKLYRAGKEDDQIFNFISANIRIPEKTIEDFRAQAATTVVGVKRVKELVRKYGVDVFHDCTRMLTEYSEGIVRRFLADLPDGTYTGVDYLDDDGQVDEPVKVQVNVHIKGDQMNVDFDGSSHQTKGNVNCPWACSQGGIFYTMVGIIDPDIPLNSGTFNPIQVTSQKGLITNPLPPAGVTARSQTMTKITEAMLRAMSEVVPDRVVAGSHGQACTNSFSGINPMTGNRFQYIEIQGGGAGARPTKDGPDGQDLHLGRFMNTPVEAAELENPVTIERYEFIPDSGGPGKFRGGLSLRRDIRFHTDATWARYSDRQKFKPQGLFGGMEGAMGRLILNPGTDQETACRSKGVDTIRSEDVLSIQLPGSGGYGPPAERDAEAVRLDVINGKVSKASAEKDYKVCFTDDMHVDAHATNTLRINSKT</sequence>
<evidence type="ECO:0000313" key="3">
    <source>
        <dbReference type="Proteomes" id="UP000425960"/>
    </source>
</evidence>
<evidence type="ECO:0000313" key="2">
    <source>
        <dbReference type="EMBL" id="BBO85089.1"/>
    </source>
</evidence>
<dbReference type="GO" id="GO:0005829">
    <property type="term" value="C:cytosol"/>
    <property type="evidence" value="ECO:0007669"/>
    <property type="project" value="TreeGrafter"/>
</dbReference>
<proteinExistence type="predicted"/>
<reference evidence="2 3" key="1">
    <citation type="submission" date="2019-11" db="EMBL/GenBank/DDBJ databases">
        <title>Comparative genomics of hydrocarbon-degrading Desulfosarcina strains.</title>
        <authorList>
            <person name="Watanabe M."/>
            <person name="Kojima H."/>
            <person name="Fukui M."/>
        </authorList>
    </citation>
    <scope>NUCLEOTIDE SEQUENCE [LARGE SCALE GENOMIC DNA]</scope>
    <source>
        <strain evidence="2 3">28bB2T</strain>
    </source>
</reference>
<feature type="domain" description="Hydantoinase B/oxoprolinase" evidence="1">
    <location>
        <begin position="6"/>
        <end position="523"/>
    </location>
</feature>
<dbReference type="InterPro" id="IPR003692">
    <property type="entry name" value="Hydantoinase_B"/>
</dbReference>
<gene>
    <name evidence="2" type="primary">hyuB_2</name>
    <name evidence="2" type="ORF">DSCO28_56550</name>
</gene>
<dbReference type="Pfam" id="PF02538">
    <property type="entry name" value="Hydantoinase_B"/>
    <property type="match status" value="1"/>
</dbReference>
<organism evidence="2 3">
    <name type="scientific">Desulfosarcina ovata subsp. sediminis</name>
    <dbReference type="NCBI Taxonomy" id="885957"/>
    <lineage>
        <taxon>Bacteria</taxon>
        <taxon>Pseudomonadati</taxon>
        <taxon>Thermodesulfobacteriota</taxon>
        <taxon>Desulfobacteria</taxon>
        <taxon>Desulfobacterales</taxon>
        <taxon>Desulfosarcinaceae</taxon>
        <taxon>Desulfosarcina</taxon>
    </lineage>
</organism>
<accession>A0A5K7ZXV8</accession>
<dbReference type="EMBL" id="AP021876">
    <property type="protein sequence ID" value="BBO85089.1"/>
    <property type="molecule type" value="Genomic_DNA"/>
</dbReference>
<dbReference type="AlphaFoldDB" id="A0A5K7ZXV8"/>
<name>A0A5K7ZXV8_9BACT</name>
<evidence type="ECO:0000259" key="1">
    <source>
        <dbReference type="Pfam" id="PF02538"/>
    </source>
</evidence>
<dbReference type="InterPro" id="IPR045079">
    <property type="entry name" value="Oxoprolinase-like"/>
</dbReference>
<dbReference type="GO" id="GO:0006749">
    <property type="term" value="P:glutathione metabolic process"/>
    <property type="evidence" value="ECO:0007669"/>
    <property type="project" value="TreeGrafter"/>
</dbReference>